<evidence type="ECO:0000313" key="3">
    <source>
        <dbReference type="Proteomes" id="UP000626109"/>
    </source>
</evidence>
<feature type="coiled-coil region" evidence="1">
    <location>
        <begin position="851"/>
        <end position="878"/>
    </location>
</feature>
<organism evidence="2 3">
    <name type="scientific">Polarella glacialis</name>
    <name type="common">Dinoflagellate</name>
    <dbReference type="NCBI Taxonomy" id="89957"/>
    <lineage>
        <taxon>Eukaryota</taxon>
        <taxon>Sar</taxon>
        <taxon>Alveolata</taxon>
        <taxon>Dinophyceae</taxon>
        <taxon>Suessiales</taxon>
        <taxon>Suessiaceae</taxon>
        <taxon>Polarella</taxon>
    </lineage>
</organism>
<feature type="coiled-coil region" evidence="1">
    <location>
        <begin position="353"/>
        <end position="380"/>
    </location>
</feature>
<dbReference type="AlphaFoldDB" id="A0A813JNV7"/>
<evidence type="ECO:0000313" key="2">
    <source>
        <dbReference type="EMBL" id="CAE8681192.1"/>
    </source>
</evidence>
<feature type="coiled-coil region" evidence="1">
    <location>
        <begin position="600"/>
        <end position="627"/>
    </location>
</feature>
<feature type="coiled-coil region" evidence="1">
    <location>
        <begin position="93"/>
        <end position="167"/>
    </location>
</feature>
<sequence>MVAGQSCSNSDPGRRAFESWRAFCAGAHQVRQELRDARTSSAAEQTELWTAASEPGFREASLVEFEDIKIRPRHLWEDCAELLAGRGVALDQAREAEAARDSLELRLARLQADMTSQEASLTAKRQLFLETERLDGDGLLESQAKTLSEATQELSDVRAASSRLQSELLQSESVLRSCEASSAESGKLASTAAMVLEHDACTQRLREECAELLGGRGVALDQARQAEAARDSLELRLARLQADMTSQGASLTAERQLFLETEQLDGDGLLESQAKILIEATQELSDVRAVSSRLQSELLQSESVLRSCEASSAESGNLASTAAMVLEHDACTQRLREECAELLGGRGVALDQARQAEAARDSLELRLARLQADMTSQEASFTERQAFLETERLDGDGLLESQAKILSAATQELSDVRAASSRLQSELLRSESVLRSCEASSAESGKLASTAAAEHDACTQRLQEECAELIAGRGVALDRARQAEAARDSLELWLARLQADMTSQEASFTERQAFLETERLDGDGLLESQAKILSAATQELSDVRAASSRLQSELLRSESVLRSCEASSAESGKLASTAAAEHDACTQRLREECAELIAGRGVALDQAREAEATINNLELQLARIEAEFESRRFASVDRDMNVSEAAQRNKKKLHESNEKALSDMAKELCDVWAENDKLKSELIESESALRSCEVNATARNREHDACTHRLQQECAELLAGRGVALDQAREAEAARDSLELRLARLQADMTSQGVSLTETERLDGDGLLESQAKILSEATHELSDVRAASSRLQSELLQSESVLRSCEASSAESGKLASTAAMVLEHDACTQRLREECAELLGGRGVALDQARQAEAARDSLELRLARLQADMTSQEASFTERHAFLETERLDGDGLLESQAKILSEATQELSDVRAASSRLQSEVLQSESVLRSCEASSSESGNLASTAAAEHDACTQRLREECAESIAGRGVALDRARQAEAARDSLELRLARLQADMTSQEASFTERQAFLETERLDGDELLESQAKILIEATHELSDVRAASSRLQSEVLQSESVLRSCEASSAESGKLASTAAMVLEHDACTQRLREECAELLGGRGVALDQARQAEAARDSLELRLGKLQAHQNYGLEEVLSRRRLEAALSSLDASRPRVGAAARGRSISQVIAEMVSSSGTQFLSLKGQG</sequence>
<accession>A0A813JNV7</accession>
<dbReference type="Proteomes" id="UP000626109">
    <property type="component" value="Unassembled WGS sequence"/>
</dbReference>
<feature type="coiled-coil region" evidence="1">
    <location>
        <begin position="978"/>
        <end position="1005"/>
    </location>
</feature>
<name>A0A813JNV7_POLGL</name>
<dbReference type="EMBL" id="CAJNNW010025934">
    <property type="protein sequence ID" value="CAE8681192.1"/>
    <property type="molecule type" value="Genomic_DNA"/>
</dbReference>
<gene>
    <name evidence="2" type="ORF">PGLA2088_LOCUS22312</name>
</gene>
<keyword evidence="1" id="KW-0175">Coiled coil</keyword>
<comment type="caution">
    <text evidence="2">The sequence shown here is derived from an EMBL/GenBank/DDBJ whole genome shotgun (WGS) entry which is preliminary data.</text>
</comment>
<evidence type="ECO:0000256" key="1">
    <source>
        <dbReference type="SAM" id="Coils"/>
    </source>
</evidence>
<reference evidence="2" key="1">
    <citation type="submission" date="2021-02" db="EMBL/GenBank/DDBJ databases">
        <authorList>
            <person name="Dougan E. K."/>
            <person name="Rhodes N."/>
            <person name="Thang M."/>
            <person name="Chan C."/>
        </authorList>
    </citation>
    <scope>NUCLEOTIDE SEQUENCE</scope>
</reference>
<protein>
    <submittedName>
        <fullName evidence="2">Uncharacterized protein</fullName>
    </submittedName>
</protein>
<proteinExistence type="predicted"/>